<dbReference type="EMBL" id="JBBAXC010000010">
    <property type="protein sequence ID" value="MEI5907945.1"/>
    <property type="molecule type" value="Genomic_DNA"/>
</dbReference>
<keyword evidence="3" id="KW-1185">Reference proteome</keyword>
<dbReference type="Proteomes" id="UP001312865">
    <property type="component" value="Unassembled WGS sequence"/>
</dbReference>
<sequence length="262" mass="30419">MRDKQDIYKVDEELENFPLLQDFSVEFPSDEEMFHTIEELRQYVPQQQENTSINQLSRLIKLSASELFHIEKSFWSANLVFFVIGLLLAITNNSNPYFTIMLLSPVPFLIGLLQIFKGRDENVLELELTFKYTAQQQMLAKMVVIGVYNFILNIILITLLSLFGEGQLIVSKMLLYWIIPFSLVASIGLWVTQKVKGPIAVPSLVISWTAFTFIYMMNEGAISYFETKPFIFYVITFVLSILFFIQQVKKMKNSRFIDISQL</sequence>
<evidence type="ECO:0000313" key="3">
    <source>
        <dbReference type="Proteomes" id="UP001312865"/>
    </source>
</evidence>
<comment type="caution">
    <text evidence="2">The sequence shown here is derived from an EMBL/GenBank/DDBJ whole genome shotgun (WGS) entry which is preliminary data.</text>
</comment>
<feature type="transmembrane region" description="Helical" evidence="1">
    <location>
        <begin position="138"/>
        <end position="162"/>
    </location>
</feature>
<reference evidence="2 3" key="1">
    <citation type="journal article" date="2018" name="J. Microbiol.">
        <title>Bacillus spongiae sp. nov., isolated from sponge of Jeju Island.</title>
        <authorList>
            <person name="Lee G.E."/>
            <person name="Im W.T."/>
            <person name="Park J.S."/>
        </authorList>
    </citation>
    <scope>NUCLEOTIDE SEQUENCE [LARGE SCALE GENOMIC DNA]</scope>
    <source>
        <strain evidence="2 3">135PIL107-10</strain>
    </source>
</reference>
<keyword evidence="1" id="KW-0472">Membrane</keyword>
<feature type="transmembrane region" description="Helical" evidence="1">
    <location>
        <begin position="199"/>
        <end position="218"/>
    </location>
</feature>
<gene>
    <name evidence="2" type="ORF">WAK64_12855</name>
</gene>
<feature type="transmembrane region" description="Helical" evidence="1">
    <location>
        <begin position="73"/>
        <end position="91"/>
    </location>
</feature>
<keyword evidence="1" id="KW-1133">Transmembrane helix</keyword>
<protein>
    <submittedName>
        <fullName evidence="2">Uncharacterized protein</fullName>
    </submittedName>
</protein>
<feature type="transmembrane region" description="Helical" evidence="1">
    <location>
        <begin position="97"/>
        <end position="117"/>
    </location>
</feature>
<keyword evidence="1" id="KW-0812">Transmembrane</keyword>
<proteinExistence type="predicted"/>
<accession>A0ABU8HF03</accession>
<dbReference type="RefSeq" id="WP_336587388.1">
    <property type="nucleotide sequence ID" value="NZ_JBBAXC010000010.1"/>
</dbReference>
<organism evidence="2 3">
    <name type="scientific">Bacillus spongiae</name>
    <dbReference type="NCBI Taxonomy" id="2683610"/>
    <lineage>
        <taxon>Bacteria</taxon>
        <taxon>Bacillati</taxon>
        <taxon>Bacillota</taxon>
        <taxon>Bacilli</taxon>
        <taxon>Bacillales</taxon>
        <taxon>Bacillaceae</taxon>
        <taxon>Bacillus</taxon>
    </lineage>
</organism>
<evidence type="ECO:0000313" key="2">
    <source>
        <dbReference type="EMBL" id="MEI5907945.1"/>
    </source>
</evidence>
<feature type="transmembrane region" description="Helical" evidence="1">
    <location>
        <begin position="174"/>
        <end position="192"/>
    </location>
</feature>
<evidence type="ECO:0000256" key="1">
    <source>
        <dbReference type="SAM" id="Phobius"/>
    </source>
</evidence>
<feature type="transmembrane region" description="Helical" evidence="1">
    <location>
        <begin position="230"/>
        <end position="248"/>
    </location>
</feature>
<name>A0ABU8HF03_9BACI</name>